<dbReference type="CDD" id="cd17870">
    <property type="entry name" value="GPN1"/>
    <property type="match status" value="1"/>
</dbReference>
<keyword evidence="5" id="KW-0175">Coiled coil</keyword>
<evidence type="ECO:0000256" key="10">
    <source>
        <dbReference type="SAM" id="MobiDB-lite"/>
    </source>
</evidence>
<evidence type="ECO:0000256" key="7">
    <source>
        <dbReference type="ARBA" id="ARBA00023242"/>
    </source>
</evidence>
<reference evidence="11 12" key="1">
    <citation type="journal article" date="2024" name="Insects">
        <title>An Improved Chromosome-Level Genome Assembly of the Firefly Pyrocoelia pectoralis.</title>
        <authorList>
            <person name="Fu X."/>
            <person name="Meyer-Rochow V.B."/>
            <person name="Ballantyne L."/>
            <person name="Zhu X."/>
        </authorList>
    </citation>
    <scope>NUCLEOTIDE SEQUENCE [LARGE SCALE GENOMIC DNA]</scope>
    <source>
        <strain evidence="11">XCY_ONT2</strain>
    </source>
</reference>
<dbReference type="SUPFAM" id="SSF52540">
    <property type="entry name" value="P-loop containing nucleoside triphosphate hydrolases"/>
    <property type="match status" value="1"/>
</dbReference>
<dbReference type="InterPro" id="IPR027417">
    <property type="entry name" value="P-loop_NTPase"/>
</dbReference>
<gene>
    <name evidence="11" type="ORF">RI129_012754</name>
</gene>
<keyword evidence="3 9" id="KW-0547">Nucleotide-binding</keyword>
<dbReference type="AlphaFoldDB" id="A0AAN7V6Y6"/>
<feature type="compositionally biased region" description="Basic and acidic residues" evidence="10">
    <location>
        <begin position="309"/>
        <end position="324"/>
    </location>
</feature>
<proteinExistence type="inferred from homology"/>
<evidence type="ECO:0000256" key="9">
    <source>
        <dbReference type="RuleBase" id="RU365059"/>
    </source>
</evidence>
<comment type="function">
    <text evidence="8 9">Small GTPase required for proper nuclear import of RNA polymerase II (RNAPII). May act at an RNAP assembly step prior to nuclear import.</text>
</comment>
<dbReference type="FunFam" id="3.40.50.300:FF:000888">
    <property type="entry name" value="GPN-loop GTPase 1"/>
    <property type="match status" value="1"/>
</dbReference>
<keyword evidence="2 9" id="KW-0963">Cytoplasm</keyword>
<dbReference type="GO" id="GO:0005525">
    <property type="term" value="F:GTP binding"/>
    <property type="evidence" value="ECO:0007669"/>
    <property type="project" value="UniProtKB-KW"/>
</dbReference>
<evidence type="ECO:0000256" key="6">
    <source>
        <dbReference type="ARBA" id="ARBA00023134"/>
    </source>
</evidence>
<organism evidence="11 12">
    <name type="scientific">Pyrocoelia pectoralis</name>
    <dbReference type="NCBI Taxonomy" id="417401"/>
    <lineage>
        <taxon>Eukaryota</taxon>
        <taxon>Metazoa</taxon>
        <taxon>Ecdysozoa</taxon>
        <taxon>Arthropoda</taxon>
        <taxon>Hexapoda</taxon>
        <taxon>Insecta</taxon>
        <taxon>Pterygota</taxon>
        <taxon>Neoptera</taxon>
        <taxon>Endopterygota</taxon>
        <taxon>Coleoptera</taxon>
        <taxon>Polyphaga</taxon>
        <taxon>Elateriformia</taxon>
        <taxon>Elateroidea</taxon>
        <taxon>Lampyridae</taxon>
        <taxon>Lampyrinae</taxon>
        <taxon>Pyrocoelia</taxon>
    </lineage>
</organism>
<keyword evidence="12" id="KW-1185">Reference proteome</keyword>
<dbReference type="InterPro" id="IPR030230">
    <property type="entry name" value="Gpn1/Npa3/XAB1"/>
</dbReference>
<evidence type="ECO:0000256" key="2">
    <source>
        <dbReference type="ARBA" id="ARBA00022490"/>
    </source>
</evidence>
<dbReference type="Gene3D" id="3.40.50.300">
    <property type="entry name" value="P-loop containing nucleotide triphosphate hydrolases"/>
    <property type="match status" value="1"/>
</dbReference>
<dbReference type="PANTHER" id="PTHR21231">
    <property type="entry name" value="XPA-BINDING PROTEIN 1-RELATED"/>
    <property type="match status" value="1"/>
</dbReference>
<protein>
    <recommendedName>
        <fullName evidence="9">GPN-loop GTPase</fullName>
        <ecNumber evidence="9">3.6.5.-</ecNumber>
    </recommendedName>
</protein>
<comment type="similarity">
    <text evidence="1 9">Belongs to the GPN-loop GTPase family.</text>
</comment>
<dbReference type="GO" id="GO:0003924">
    <property type="term" value="F:GTPase activity"/>
    <property type="evidence" value="ECO:0007669"/>
    <property type="project" value="InterPro"/>
</dbReference>
<dbReference type="Proteomes" id="UP001329430">
    <property type="component" value="Chromosome 10"/>
</dbReference>
<evidence type="ECO:0000256" key="1">
    <source>
        <dbReference type="ARBA" id="ARBA00005290"/>
    </source>
</evidence>
<keyword evidence="4 9" id="KW-0378">Hydrolase</keyword>
<dbReference type="Pfam" id="PF03029">
    <property type="entry name" value="ATP_bind_1"/>
    <property type="match status" value="1"/>
</dbReference>
<dbReference type="PANTHER" id="PTHR21231:SF8">
    <property type="entry name" value="GPN-LOOP GTPASE 1"/>
    <property type="match status" value="1"/>
</dbReference>
<evidence type="ECO:0000256" key="5">
    <source>
        <dbReference type="ARBA" id="ARBA00023054"/>
    </source>
</evidence>
<keyword evidence="6 9" id="KW-0342">GTP-binding</keyword>
<comment type="subcellular location">
    <subcellularLocation>
        <location evidence="9">Cytoplasm</location>
    </subcellularLocation>
    <subcellularLocation>
        <location evidence="9">Nucleus</location>
    </subcellularLocation>
</comment>
<name>A0AAN7V6Y6_9COLE</name>
<keyword evidence="7" id="KW-0539">Nucleus</keyword>
<dbReference type="InterPro" id="IPR004130">
    <property type="entry name" value="Gpn"/>
</dbReference>
<dbReference type="EMBL" id="JAVRBK010000010">
    <property type="protein sequence ID" value="KAK5638459.1"/>
    <property type="molecule type" value="Genomic_DNA"/>
</dbReference>
<evidence type="ECO:0000256" key="3">
    <source>
        <dbReference type="ARBA" id="ARBA00022741"/>
    </source>
</evidence>
<evidence type="ECO:0000313" key="11">
    <source>
        <dbReference type="EMBL" id="KAK5638459.1"/>
    </source>
</evidence>
<accession>A0AAN7V6Y6</accession>
<evidence type="ECO:0000256" key="8">
    <source>
        <dbReference type="ARBA" id="ARBA00055682"/>
    </source>
</evidence>
<feature type="region of interest" description="Disordered" evidence="10">
    <location>
        <begin position="289"/>
        <end position="324"/>
    </location>
</feature>
<dbReference type="GO" id="GO:0005737">
    <property type="term" value="C:cytoplasm"/>
    <property type="evidence" value="ECO:0007669"/>
    <property type="project" value="UniProtKB-SubCell"/>
</dbReference>
<comment type="caution">
    <text evidence="11">The sequence shown here is derived from an EMBL/GenBank/DDBJ whole genome shotgun (WGS) entry which is preliminary data.</text>
</comment>
<sequence>MNTETTKVPTCLLVLGMAGAGKTSLVSCLSRSERKPYTVNLDPACIQVPYFAHIDIRDTVDYKEIMKQYQLGPNGAIVTSLNLFSTKFEDVTNFISKCDTEHCILDTPGQIEVFTWSVSGTIITEALASTFPTVILYVIDTVRSTKPVTFMSNMLYACSILYKTRLPFIVVMNKTDIVEHSYAVNWMKDFELFHEALEADESYISNLTRSMALALDEFYQNLRVCGVSSATGQGIEDLYSLIEDAKLEYERDYKAEWEKIRHSALAKQSTTDSPSSSLVTTIPSGREITDVYLRRPGNDSSSDSEGEEVDVHEFGNTRKEDEENFAKVLQQQREMQIRRAKEAEARKQTQ</sequence>
<evidence type="ECO:0000256" key="4">
    <source>
        <dbReference type="ARBA" id="ARBA00022801"/>
    </source>
</evidence>
<dbReference type="EC" id="3.6.5.-" evidence="9"/>
<comment type="subunit">
    <text evidence="9">Binds to RNA polymerase II.</text>
</comment>
<evidence type="ECO:0000313" key="12">
    <source>
        <dbReference type="Proteomes" id="UP001329430"/>
    </source>
</evidence>
<dbReference type="GO" id="GO:0005634">
    <property type="term" value="C:nucleus"/>
    <property type="evidence" value="ECO:0007669"/>
    <property type="project" value="UniProtKB-SubCell"/>
</dbReference>